<organism evidence="2 3">
    <name type="scientific">Anaplasma phagocytophilum</name>
    <name type="common">Ehrlichia phagocytophila</name>
    <dbReference type="NCBI Taxonomy" id="948"/>
    <lineage>
        <taxon>Bacteria</taxon>
        <taxon>Pseudomonadati</taxon>
        <taxon>Pseudomonadota</taxon>
        <taxon>Alphaproteobacteria</taxon>
        <taxon>Rickettsiales</taxon>
        <taxon>Anaplasmataceae</taxon>
        <taxon>Anaplasma</taxon>
        <taxon>phagocytophilum group</taxon>
    </lineage>
</organism>
<dbReference type="AlphaFoldDB" id="A0AA45UUP0"/>
<reference evidence="3" key="1">
    <citation type="submission" date="2016-03" db="EMBL/GenBank/DDBJ databases">
        <authorList>
            <person name="Loux Valentin"/>
        </authorList>
    </citation>
    <scope>NUCLEOTIDE SEQUENCE [LARGE SCALE GENOMIC DNA]</scope>
    <source>
        <strain evidence="3">C1</strain>
    </source>
</reference>
<feature type="region of interest" description="Disordered" evidence="1">
    <location>
        <begin position="1"/>
        <end position="73"/>
    </location>
</feature>
<feature type="compositionally biased region" description="Low complexity" evidence="1">
    <location>
        <begin position="63"/>
        <end position="72"/>
    </location>
</feature>
<sequence>MRVHAHSPHTHVPGCLSPPPALPPSALKHGPRPRLPGQPEPKVPDGGWGGGAKGEPCGPPTPTGGVLPRPGTLMGAATTQPCFLLPLPPGVSGPPVLIHQQRVFSGKRGEGSGPPLGDLPLERTLANLP</sequence>
<name>A0AA45UUP0_ANAPH</name>
<evidence type="ECO:0000313" key="3">
    <source>
        <dbReference type="Proteomes" id="UP000078419"/>
    </source>
</evidence>
<comment type="caution">
    <text evidence="2">The sequence shown here is derived from an EMBL/GenBank/DDBJ whole genome shotgun (WGS) entry which is preliminary data.</text>
</comment>
<evidence type="ECO:0000256" key="1">
    <source>
        <dbReference type="SAM" id="MobiDB-lite"/>
    </source>
</evidence>
<protein>
    <submittedName>
        <fullName evidence="2">Uncharacterized protein</fullName>
    </submittedName>
</protein>
<accession>A0AA45UUP0</accession>
<dbReference type="EMBL" id="FLLR01000189">
    <property type="protein sequence ID" value="SBO15077.1"/>
    <property type="molecule type" value="Genomic_DNA"/>
</dbReference>
<evidence type="ECO:0000313" key="2">
    <source>
        <dbReference type="EMBL" id="SBO15077.1"/>
    </source>
</evidence>
<gene>
    <name evidence="2" type="ORF">ANAPC1_01455</name>
</gene>
<dbReference type="Proteomes" id="UP000078419">
    <property type="component" value="Unassembled WGS sequence"/>
</dbReference>
<proteinExistence type="predicted"/>
<feature type="region of interest" description="Disordered" evidence="1">
    <location>
        <begin position="105"/>
        <end position="129"/>
    </location>
</feature>